<protein>
    <submittedName>
        <fullName evidence="2">Putative membrane protein</fullName>
    </submittedName>
</protein>
<accession>A0A1Q8R3F9</accession>
<dbReference type="Proteomes" id="UP000186102">
    <property type="component" value="Unassembled WGS sequence"/>
</dbReference>
<dbReference type="PANTHER" id="PTHR36111">
    <property type="entry name" value="INNER MEMBRANE PROTEIN-RELATED"/>
    <property type="match status" value="1"/>
</dbReference>
<dbReference type="STRING" id="1888891.DSOL_0198"/>
<gene>
    <name evidence="2" type="ORF">DSOL_0198</name>
</gene>
<proteinExistence type="predicted"/>
<feature type="transmembrane region" description="Helical" evidence="1">
    <location>
        <begin position="12"/>
        <end position="29"/>
    </location>
</feature>
<comment type="caution">
    <text evidence="2">The sequence shown here is derived from an EMBL/GenBank/DDBJ whole genome shotgun (WGS) entry which is preliminary data.</text>
</comment>
<dbReference type="AlphaFoldDB" id="A0A1Q8R3F9"/>
<keyword evidence="1" id="KW-1133">Transmembrane helix</keyword>
<dbReference type="Pfam" id="PF04474">
    <property type="entry name" value="DUF554"/>
    <property type="match status" value="1"/>
</dbReference>
<keyword evidence="1" id="KW-0472">Membrane</keyword>
<feature type="transmembrane region" description="Helical" evidence="1">
    <location>
        <begin position="64"/>
        <end position="82"/>
    </location>
</feature>
<sequence>MLRKAEEKMLGTIVNTVAIVLGSLLGLLFGQALPEKMKRTVIQGIGLSVLLIGGSMALQTKNSLIVIASLVLGGILGEWIDIELRLQHLGEWLEGKLSKGRPAGGFTSAFVTTSLIYCVGAMAIMGSLESGLNGNHNILFAKSMLDGISALVFASSMGIGVLVSAVPVFLYQGAITLTAGLLQGILSPQVIAEMGATGGLLIVGIGINILEIKEIKVGNLLLAIFIAIPITILFTKLHLGI</sequence>
<evidence type="ECO:0000313" key="2">
    <source>
        <dbReference type="EMBL" id="OLN34020.1"/>
    </source>
</evidence>
<feature type="transmembrane region" description="Helical" evidence="1">
    <location>
        <begin position="103"/>
        <end position="128"/>
    </location>
</feature>
<keyword evidence="1" id="KW-0812">Transmembrane</keyword>
<reference evidence="2 3" key="1">
    <citation type="submission" date="2016-09" db="EMBL/GenBank/DDBJ databases">
        <title>Complete genome of Desulfosporosinus sp. OL.</title>
        <authorList>
            <person name="Mardanov A."/>
            <person name="Beletsky A."/>
            <person name="Panova A."/>
            <person name="Karnachuk O."/>
            <person name="Ravin N."/>
        </authorList>
    </citation>
    <scope>NUCLEOTIDE SEQUENCE [LARGE SCALE GENOMIC DNA]</scope>
    <source>
        <strain evidence="2 3">OL</strain>
    </source>
</reference>
<name>A0A1Q8R3F9_9FIRM</name>
<evidence type="ECO:0000313" key="3">
    <source>
        <dbReference type="Proteomes" id="UP000186102"/>
    </source>
</evidence>
<dbReference type="EMBL" id="MLBF01000001">
    <property type="protein sequence ID" value="OLN34020.1"/>
    <property type="molecule type" value="Genomic_DNA"/>
</dbReference>
<feature type="transmembrane region" description="Helical" evidence="1">
    <location>
        <begin position="190"/>
        <end position="210"/>
    </location>
</feature>
<dbReference type="InterPro" id="IPR007563">
    <property type="entry name" value="DUF554"/>
</dbReference>
<keyword evidence="3" id="KW-1185">Reference proteome</keyword>
<feature type="transmembrane region" description="Helical" evidence="1">
    <location>
        <begin position="216"/>
        <end position="235"/>
    </location>
</feature>
<feature type="transmembrane region" description="Helical" evidence="1">
    <location>
        <begin position="41"/>
        <end position="58"/>
    </location>
</feature>
<feature type="transmembrane region" description="Helical" evidence="1">
    <location>
        <begin position="148"/>
        <end position="170"/>
    </location>
</feature>
<organism evidence="2 3">
    <name type="scientific">Desulfosporosinus metallidurans</name>
    <dbReference type="NCBI Taxonomy" id="1888891"/>
    <lineage>
        <taxon>Bacteria</taxon>
        <taxon>Bacillati</taxon>
        <taxon>Bacillota</taxon>
        <taxon>Clostridia</taxon>
        <taxon>Eubacteriales</taxon>
        <taxon>Desulfitobacteriaceae</taxon>
        <taxon>Desulfosporosinus</taxon>
    </lineage>
</organism>
<evidence type="ECO:0000256" key="1">
    <source>
        <dbReference type="SAM" id="Phobius"/>
    </source>
</evidence>
<dbReference type="PANTHER" id="PTHR36111:SF2">
    <property type="entry name" value="INNER MEMBRANE PROTEIN"/>
    <property type="match status" value="1"/>
</dbReference>